<keyword evidence="1" id="KW-0676">Redox-active center</keyword>
<dbReference type="AlphaFoldDB" id="A0A7J6DY24"/>
<dbReference type="InterPro" id="IPR011893">
    <property type="entry name" value="Selenoprotein_Rdx-typ"/>
</dbReference>
<dbReference type="FunFam" id="3.40.30.10:FF:000361">
    <property type="entry name" value="Selenium binding protein"/>
    <property type="match status" value="1"/>
</dbReference>
<sequence length="154" mass="17564">MATKKRKSMKKEEEKIEVAEKVYPPPVPRVTRAAARRATDGTIVPVPEVKAETSTKKKKMKVKVEPKMKTIVIEHCKQCNAFKTRALQVKQGLEDGVSGITVVLNPDKPRRGCFEIREKDGETFISLLEMKRPFQPMKDLDMDKTIKDIVEKIK</sequence>
<dbReference type="Gene3D" id="3.40.30.10">
    <property type="entry name" value="Glutaredoxin"/>
    <property type="match status" value="1"/>
</dbReference>
<keyword evidence="3" id="KW-1185">Reference proteome</keyword>
<proteinExistence type="predicted"/>
<dbReference type="GO" id="GO:0005794">
    <property type="term" value="C:Golgi apparatus"/>
    <property type="evidence" value="ECO:0007669"/>
    <property type="project" value="TreeGrafter"/>
</dbReference>
<dbReference type="InterPro" id="IPR052674">
    <property type="entry name" value="SelWTH-like"/>
</dbReference>
<reference evidence="2 3" key="1">
    <citation type="journal article" date="2020" name="bioRxiv">
        <title>Sequence and annotation of 42 cannabis genomes reveals extensive copy number variation in cannabinoid synthesis and pathogen resistance genes.</title>
        <authorList>
            <person name="Mckernan K.J."/>
            <person name="Helbert Y."/>
            <person name="Kane L.T."/>
            <person name="Ebling H."/>
            <person name="Zhang L."/>
            <person name="Liu B."/>
            <person name="Eaton Z."/>
            <person name="Mclaughlin S."/>
            <person name="Kingan S."/>
            <person name="Baybayan P."/>
            <person name="Concepcion G."/>
            <person name="Jordan M."/>
            <person name="Riva A."/>
            <person name="Barbazuk W."/>
            <person name="Harkins T."/>
        </authorList>
    </citation>
    <scope>NUCLEOTIDE SEQUENCE [LARGE SCALE GENOMIC DNA]</scope>
    <source>
        <strain evidence="3">cv. Jamaican Lion 4</strain>
        <tissue evidence="2">Leaf</tissue>
    </source>
</reference>
<dbReference type="InterPro" id="IPR036249">
    <property type="entry name" value="Thioredoxin-like_sf"/>
</dbReference>
<dbReference type="SUPFAM" id="SSF52833">
    <property type="entry name" value="Thioredoxin-like"/>
    <property type="match status" value="1"/>
</dbReference>
<dbReference type="EMBL" id="JAATIQ010000574">
    <property type="protein sequence ID" value="KAF4351055.1"/>
    <property type="molecule type" value="Genomic_DNA"/>
</dbReference>
<accession>A0A7J6DY24</accession>
<evidence type="ECO:0008006" key="4">
    <source>
        <dbReference type="Google" id="ProtNLM"/>
    </source>
</evidence>
<organism evidence="2 3">
    <name type="scientific">Cannabis sativa</name>
    <name type="common">Hemp</name>
    <name type="synonym">Marijuana</name>
    <dbReference type="NCBI Taxonomy" id="3483"/>
    <lineage>
        <taxon>Eukaryota</taxon>
        <taxon>Viridiplantae</taxon>
        <taxon>Streptophyta</taxon>
        <taxon>Embryophyta</taxon>
        <taxon>Tracheophyta</taxon>
        <taxon>Spermatophyta</taxon>
        <taxon>Magnoliopsida</taxon>
        <taxon>eudicotyledons</taxon>
        <taxon>Gunneridae</taxon>
        <taxon>Pentapetalae</taxon>
        <taxon>rosids</taxon>
        <taxon>fabids</taxon>
        <taxon>Rosales</taxon>
        <taxon>Cannabaceae</taxon>
        <taxon>Cannabis</taxon>
    </lineage>
</organism>
<evidence type="ECO:0000256" key="1">
    <source>
        <dbReference type="ARBA" id="ARBA00023284"/>
    </source>
</evidence>
<dbReference type="PANTHER" id="PTHR33638:SF1">
    <property type="entry name" value="SELENOPROTEIN H"/>
    <property type="match status" value="1"/>
</dbReference>
<accession>A0A803NLF8</accession>
<evidence type="ECO:0000313" key="2">
    <source>
        <dbReference type="EMBL" id="KAF4351055.1"/>
    </source>
</evidence>
<protein>
    <recommendedName>
        <fullName evidence="4">Selenoprotein H</fullName>
    </recommendedName>
</protein>
<dbReference type="NCBIfam" id="TIGR02174">
    <property type="entry name" value="CXXU_selWTH"/>
    <property type="match status" value="1"/>
</dbReference>
<evidence type="ECO:0000313" key="3">
    <source>
        <dbReference type="Proteomes" id="UP000583929"/>
    </source>
</evidence>
<dbReference type="PANTHER" id="PTHR33638">
    <property type="entry name" value="SELENOPROTEIN H"/>
    <property type="match status" value="1"/>
</dbReference>
<dbReference type="OMA" id="ARRVNWG"/>
<dbReference type="Proteomes" id="UP000583929">
    <property type="component" value="Unassembled WGS sequence"/>
</dbReference>
<dbReference type="OrthoDB" id="1933874at2759"/>
<name>A0A7J6DY24_CANSA</name>
<gene>
    <name evidence="2" type="ORF">G4B88_026093</name>
</gene>
<comment type="caution">
    <text evidence="2">The sequence shown here is derived from an EMBL/GenBank/DDBJ whole genome shotgun (WGS) entry which is preliminary data.</text>
</comment>